<evidence type="ECO:0000256" key="6">
    <source>
        <dbReference type="ARBA" id="ARBA00023242"/>
    </source>
</evidence>
<feature type="compositionally biased region" description="Basic and acidic residues" evidence="7">
    <location>
        <begin position="1"/>
        <end position="17"/>
    </location>
</feature>
<dbReference type="GO" id="GO:0005634">
    <property type="term" value="C:nucleus"/>
    <property type="evidence" value="ECO:0007669"/>
    <property type="project" value="UniProtKB-SubCell"/>
</dbReference>
<feature type="compositionally biased region" description="Polar residues" evidence="7">
    <location>
        <begin position="18"/>
        <end position="27"/>
    </location>
</feature>
<dbReference type="PANTHER" id="PTHR45693">
    <property type="entry name" value="TRANSCRIPTION FACTOR TGA9"/>
    <property type="match status" value="1"/>
</dbReference>
<protein>
    <recommendedName>
        <fullName evidence="8">DOG1 domain-containing protein</fullName>
    </recommendedName>
</protein>
<evidence type="ECO:0000256" key="4">
    <source>
        <dbReference type="ARBA" id="ARBA00023159"/>
    </source>
</evidence>
<evidence type="ECO:0000256" key="2">
    <source>
        <dbReference type="ARBA" id="ARBA00023015"/>
    </source>
</evidence>
<dbReference type="AlphaFoldDB" id="A0A6A3A4P2"/>
<keyword evidence="10" id="KW-1185">Reference proteome</keyword>
<dbReference type="EMBL" id="VEPZ02001041">
    <property type="protein sequence ID" value="KAE8699254.1"/>
    <property type="molecule type" value="Genomic_DNA"/>
</dbReference>
<feature type="region of interest" description="Disordered" evidence="7">
    <location>
        <begin position="1"/>
        <end position="49"/>
    </location>
</feature>
<keyword evidence="3" id="KW-0238">DNA-binding</keyword>
<keyword evidence="4" id="KW-0010">Activator</keyword>
<evidence type="ECO:0000259" key="8">
    <source>
        <dbReference type="Pfam" id="PF14144"/>
    </source>
</evidence>
<keyword evidence="2" id="KW-0805">Transcription regulation</keyword>
<dbReference type="Pfam" id="PF14144">
    <property type="entry name" value="DOG1"/>
    <property type="match status" value="1"/>
</dbReference>
<evidence type="ECO:0000313" key="9">
    <source>
        <dbReference type="EMBL" id="KAE8699254.1"/>
    </source>
</evidence>
<comment type="subcellular location">
    <subcellularLocation>
        <location evidence="1">Nucleus</location>
    </subcellularLocation>
</comment>
<dbReference type="Proteomes" id="UP000436088">
    <property type="component" value="Unassembled WGS sequence"/>
</dbReference>
<reference evidence="9" key="1">
    <citation type="submission" date="2019-09" db="EMBL/GenBank/DDBJ databases">
        <title>Draft genome information of white flower Hibiscus syriacus.</title>
        <authorList>
            <person name="Kim Y.-M."/>
        </authorList>
    </citation>
    <scope>NUCLEOTIDE SEQUENCE [LARGE SCALE GENOMIC DNA]</scope>
    <source>
        <strain evidence="9">YM2019G1</strain>
    </source>
</reference>
<dbReference type="GO" id="GO:0043565">
    <property type="term" value="F:sequence-specific DNA binding"/>
    <property type="evidence" value="ECO:0007669"/>
    <property type="project" value="InterPro"/>
</dbReference>
<gene>
    <name evidence="9" type="ORF">F3Y22_tig00110584pilonHSYRG00424</name>
</gene>
<sequence length="251" mass="29028">MYFEKKEKNKERKEEKLTSPSPESSSVIGELCPSKRSAPASDSPRLLASPARSRNERVRFIYPILNDVVLGKGVVRFGHMGELFPHPSYLVILYFSHCALAFDTEYARWLEEHNRHISELRAAVNSHAGDTELSTIVDSVTAHFEDIFRLKGIAAKADVFISYRISRTPSGIPIRFTPERTYRNRWNGAIDPIRHQSLHVVSVRVTGIRIEWRKTRLERTTGRRAHKRRGSLGMRKRRETRRRREYGSQTS</sequence>
<feature type="domain" description="DOG1" evidence="8">
    <location>
        <begin position="116"/>
        <end position="160"/>
    </location>
</feature>
<keyword evidence="5" id="KW-0804">Transcription</keyword>
<dbReference type="GO" id="GO:0006351">
    <property type="term" value="P:DNA-templated transcription"/>
    <property type="evidence" value="ECO:0007669"/>
    <property type="project" value="InterPro"/>
</dbReference>
<dbReference type="InterPro" id="IPR025422">
    <property type="entry name" value="TGA_domain"/>
</dbReference>
<comment type="caution">
    <text evidence="9">The sequence shown here is derived from an EMBL/GenBank/DDBJ whole genome shotgun (WGS) entry which is preliminary data.</text>
</comment>
<keyword evidence="6" id="KW-0539">Nucleus</keyword>
<name>A0A6A3A4P2_HIBSY</name>
<evidence type="ECO:0000256" key="1">
    <source>
        <dbReference type="ARBA" id="ARBA00004123"/>
    </source>
</evidence>
<dbReference type="PANTHER" id="PTHR45693:SF15">
    <property type="entry name" value="TGACG-SEQUENCE-SPECIFIC DNA-BINDING PROTEIN TGA-2.1"/>
    <property type="match status" value="1"/>
</dbReference>
<evidence type="ECO:0000313" key="10">
    <source>
        <dbReference type="Proteomes" id="UP000436088"/>
    </source>
</evidence>
<evidence type="ECO:0000256" key="3">
    <source>
        <dbReference type="ARBA" id="ARBA00023125"/>
    </source>
</evidence>
<feature type="region of interest" description="Disordered" evidence="7">
    <location>
        <begin position="219"/>
        <end position="251"/>
    </location>
</feature>
<accession>A0A6A3A4P2</accession>
<organism evidence="9 10">
    <name type="scientific">Hibiscus syriacus</name>
    <name type="common">Rose of Sharon</name>
    <dbReference type="NCBI Taxonomy" id="106335"/>
    <lineage>
        <taxon>Eukaryota</taxon>
        <taxon>Viridiplantae</taxon>
        <taxon>Streptophyta</taxon>
        <taxon>Embryophyta</taxon>
        <taxon>Tracheophyta</taxon>
        <taxon>Spermatophyta</taxon>
        <taxon>Magnoliopsida</taxon>
        <taxon>eudicotyledons</taxon>
        <taxon>Gunneridae</taxon>
        <taxon>Pentapetalae</taxon>
        <taxon>rosids</taxon>
        <taxon>malvids</taxon>
        <taxon>Malvales</taxon>
        <taxon>Malvaceae</taxon>
        <taxon>Malvoideae</taxon>
        <taxon>Hibiscus</taxon>
    </lineage>
</organism>
<proteinExistence type="predicted"/>
<evidence type="ECO:0000256" key="7">
    <source>
        <dbReference type="SAM" id="MobiDB-lite"/>
    </source>
</evidence>
<feature type="compositionally biased region" description="Basic residues" evidence="7">
    <location>
        <begin position="222"/>
        <end position="244"/>
    </location>
</feature>
<evidence type="ECO:0000256" key="5">
    <source>
        <dbReference type="ARBA" id="ARBA00023163"/>
    </source>
</evidence>